<dbReference type="EMBL" id="QYRN01000008">
    <property type="protein sequence ID" value="RIX99119.1"/>
    <property type="molecule type" value="Genomic_DNA"/>
</dbReference>
<accession>A0A3A1WH46</accession>
<name>A0A3A1WH46_9HYPH</name>
<organism evidence="2 3">
    <name type="scientific">Aureimonas flava</name>
    <dbReference type="NCBI Taxonomy" id="2320271"/>
    <lineage>
        <taxon>Bacteria</taxon>
        <taxon>Pseudomonadati</taxon>
        <taxon>Pseudomonadota</taxon>
        <taxon>Alphaproteobacteria</taxon>
        <taxon>Hyphomicrobiales</taxon>
        <taxon>Aurantimonadaceae</taxon>
        <taxon>Aureimonas</taxon>
    </lineage>
</organism>
<comment type="caution">
    <text evidence="2">The sequence shown here is derived from an EMBL/GenBank/DDBJ whole genome shotgun (WGS) entry which is preliminary data.</text>
</comment>
<evidence type="ECO:0000256" key="1">
    <source>
        <dbReference type="SAM" id="MobiDB-lite"/>
    </source>
</evidence>
<evidence type="ECO:0000313" key="3">
    <source>
        <dbReference type="Proteomes" id="UP000265750"/>
    </source>
</evidence>
<dbReference type="Proteomes" id="UP000265750">
    <property type="component" value="Unassembled WGS sequence"/>
</dbReference>
<keyword evidence="3" id="KW-1185">Reference proteome</keyword>
<dbReference type="OrthoDB" id="191465at2"/>
<evidence type="ECO:0000313" key="2">
    <source>
        <dbReference type="EMBL" id="RIX99119.1"/>
    </source>
</evidence>
<dbReference type="RefSeq" id="WP_119540940.1">
    <property type="nucleotide sequence ID" value="NZ_QYRN01000008.1"/>
</dbReference>
<proteinExistence type="predicted"/>
<dbReference type="AlphaFoldDB" id="A0A3A1WH46"/>
<gene>
    <name evidence="2" type="ORF">D3218_15200</name>
</gene>
<protein>
    <submittedName>
        <fullName evidence="2">Uncharacterized protein</fullName>
    </submittedName>
</protein>
<feature type="region of interest" description="Disordered" evidence="1">
    <location>
        <begin position="1"/>
        <end position="23"/>
    </location>
</feature>
<sequence>MKDDAFAPVVVPESSGTTQRPRLSPEELTVVAKAMRESAARMDAVLGTDMMLALAHLEGRPEDPLAAFVEYCGLPDMPEAR</sequence>
<reference evidence="3" key="1">
    <citation type="submission" date="2018-09" db="EMBL/GenBank/DDBJ databases">
        <authorList>
            <person name="Tuo L."/>
        </authorList>
    </citation>
    <scope>NUCLEOTIDE SEQUENCE [LARGE SCALE GENOMIC DNA]</scope>
    <source>
        <strain evidence="3">M2BS4Y-1</strain>
    </source>
</reference>